<comment type="subcellular location">
    <subcellularLocation>
        <location evidence="2 19">Cell membrane</location>
        <topology evidence="2 19">Multi-pass membrane protein</topology>
    </subcellularLocation>
</comment>
<gene>
    <name evidence="19" type="primary">mtrC</name>
    <name evidence="20" type="ORF">JH146_1051</name>
</gene>
<feature type="transmembrane region" description="Helical" evidence="19">
    <location>
        <begin position="20"/>
        <end position="41"/>
    </location>
</feature>
<proteinExistence type="inferred from homology"/>
<feature type="transmembrane region" description="Helical" evidence="19">
    <location>
        <begin position="53"/>
        <end position="76"/>
    </location>
</feature>
<dbReference type="AlphaFoldDB" id="A0A076LJZ0"/>
<dbReference type="EMBL" id="CP009149">
    <property type="protein sequence ID" value="AIJ05894.1"/>
    <property type="molecule type" value="Genomic_DNA"/>
</dbReference>
<dbReference type="GO" id="GO:0005886">
    <property type="term" value="C:plasma membrane"/>
    <property type="evidence" value="ECO:0007669"/>
    <property type="project" value="UniProtKB-SubCell"/>
</dbReference>
<feature type="transmembrane region" description="Helical" evidence="19">
    <location>
        <begin position="144"/>
        <end position="161"/>
    </location>
</feature>
<dbReference type="Proteomes" id="UP000028781">
    <property type="component" value="Chromosome"/>
</dbReference>
<feature type="transmembrane region" description="Helical" evidence="19">
    <location>
        <begin position="121"/>
        <end position="138"/>
    </location>
</feature>
<comment type="subunit">
    <text evidence="5 19">The complex is composed of 8 subunits; MtrA, MtrB, MtrC, MtrD, MtrE, MtrF, MtrG and MtrH.</text>
</comment>
<keyword evidence="12 19" id="KW-1278">Translocase</keyword>
<evidence type="ECO:0000256" key="12">
    <source>
        <dbReference type="ARBA" id="ARBA00022967"/>
    </source>
</evidence>
<evidence type="ECO:0000256" key="6">
    <source>
        <dbReference type="ARBA" id="ARBA00015131"/>
    </source>
</evidence>
<protein>
    <recommendedName>
        <fullName evidence="6 19">Tetrahydromethanopterin S-methyltransferase subunit C</fullName>
        <ecNumber evidence="18 19">7.2.1.4</ecNumber>
    </recommendedName>
    <alternativeName>
        <fullName evidence="16 19">N5-methyltetrahydromethanopterin--coenzyme M methyltransferase subunit C</fullName>
    </alternativeName>
</protein>
<evidence type="ECO:0000256" key="8">
    <source>
        <dbReference type="ARBA" id="ARBA00022563"/>
    </source>
</evidence>
<evidence type="ECO:0000256" key="13">
    <source>
        <dbReference type="ARBA" id="ARBA00022989"/>
    </source>
</evidence>
<dbReference type="GO" id="GO:0032259">
    <property type="term" value="P:methylation"/>
    <property type="evidence" value="ECO:0007669"/>
    <property type="project" value="UniProtKB-KW"/>
</dbReference>
<dbReference type="InterPro" id="IPR005865">
    <property type="entry name" value="THM_MeTrfase_su_C"/>
</dbReference>
<keyword evidence="7 19" id="KW-1003">Cell membrane</keyword>
<evidence type="ECO:0000313" key="20">
    <source>
        <dbReference type="EMBL" id="AIJ05894.1"/>
    </source>
</evidence>
<dbReference type="KEGG" id="mjh:JH146_1051"/>
<keyword evidence="13 19" id="KW-1133">Transmembrane helix</keyword>
<keyword evidence="21" id="KW-1185">Reference proteome</keyword>
<evidence type="ECO:0000256" key="3">
    <source>
        <dbReference type="ARBA" id="ARBA00004839"/>
    </source>
</evidence>
<dbReference type="STRING" id="1301915.JH146_1051"/>
<evidence type="ECO:0000256" key="15">
    <source>
        <dbReference type="ARBA" id="ARBA00023136"/>
    </source>
</evidence>
<dbReference type="GO" id="GO:0006730">
    <property type="term" value="P:one-carbon metabolic process"/>
    <property type="evidence" value="ECO:0007669"/>
    <property type="project" value="UniProtKB-UniRule"/>
</dbReference>
<evidence type="ECO:0000256" key="10">
    <source>
        <dbReference type="ARBA" id="ARBA00022679"/>
    </source>
</evidence>
<comment type="caution">
    <text evidence="19">Lacks conserved residue(s) required for the propagation of feature annotation.</text>
</comment>
<dbReference type="NCBIfam" id="TIGR01148">
    <property type="entry name" value="mtrC"/>
    <property type="match status" value="1"/>
</dbReference>
<keyword evidence="11 19" id="KW-0812">Transmembrane</keyword>
<dbReference type="GO" id="GO:0030269">
    <property type="term" value="F:tetrahydromethanopterin S-methyltransferase activity"/>
    <property type="evidence" value="ECO:0007669"/>
    <property type="project" value="UniProtKB-UniRule"/>
</dbReference>
<evidence type="ECO:0000256" key="1">
    <source>
        <dbReference type="ARBA" id="ARBA00002533"/>
    </source>
</evidence>
<sequence length="183" mass="19266">MGTLAAVAGVLIPKALGITYLIAPILTLIIALVVGVIVGNLTVKPVGMKIPIMVRSMTFLSVAGALALLGFTTAYVGSLEPAAFVDGALNSGVMALAFIVAGMSILHPFNACLGPNESHKRTLTLAIACGLISWFVFSVVKLDVISMVVSIILWAIVYVKFVKMSFKDACAVLYTPEIPKKEE</sequence>
<accession>A0A076LJZ0</accession>
<evidence type="ECO:0000256" key="9">
    <source>
        <dbReference type="ARBA" id="ARBA00022603"/>
    </source>
</evidence>
<dbReference type="GO" id="GO:0019386">
    <property type="term" value="P:methanogenesis, from carbon dioxide"/>
    <property type="evidence" value="ECO:0007669"/>
    <property type="project" value="UniProtKB-UniRule"/>
</dbReference>
<comment type="function">
    <text evidence="1 19">Part of a complex that catalyzes the formation of methyl-coenzyme M and tetrahydromethanopterin from coenzyme M and methyl-tetrahydromethanopterin. This is an energy-conserving, sodium-ion translocating step.</text>
</comment>
<organism evidence="20 21">
    <name type="scientific">Methanocaldococcus bathoardescens</name>
    <dbReference type="NCBI Taxonomy" id="1301915"/>
    <lineage>
        <taxon>Archaea</taxon>
        <taxon>Methanobacteriati</taxon>
        <taxon>Methanobacteriota</taxon>
        <taxon>Methanomada group</taxon>
        <taxon>Methanococci</taxon>
        <taxon>Methanococcales</taxon>
        <taxon>Methanocaldococcaceae</taxon>
        <taxon>Methanocaldococcus</taxon>
    </lineage>
</organism>
<name>A0A076LJZ0_9EURY</name>
<feature type="transmembrane region" description="Helical" evidence="19">
    <location>
        <begin position="88"/>
        <end position="109"/>
    </location>
</feature>
<evidence type="ECO:0000256" key="11">
    <source>
        <dbReference type="ARBA" id="ARBA00022692"/>
    </source>
</evidence>
<evidence type="ECO:0000256" key="14">
    <source>
        <dbReference type="ARBA" id="ARBA00022994"/>
    </source>
</evidence>
<evidence type="ECO:0000256" key="16">
    <source>
        <dbReference type="ARBA" id="ARBA00029817"/>
    </source>
</evidence>
<keyword evidence="15 19" id="KW-0472">Membrane</keyword>
<evidence type="ECO:0000256" key="19">
    <source>
        <dbReference type="HAMAP-Rule" id="MF_01096"/>
    </source>
</evidence>
<evidence type="ECO:0000256" key="7">
    <source>
        <dbReference type="ARBA" id="ARBA00022475"/>
    </source>
</evidence>
<dbReference type="UniPathway" id="UPA00640">
    <property type="reaction ID" value="UER00698"/>
</dbReference>
<evidence type="ECO:0000256" key="2">
    <source>
        <dbReference type="ARBA" id="ARBA00004651"/>
    </source>
</evidence>
<keyword evidence="8 19" id="KW-0554">One-carbon metabolism</keyword>
<evidence type="ECO:0000256" key="18">
    <source>
        <dbReference type="ARBA" id="ARBA00044970"/>
    </source>
</evidence>
<keyword evidence="9 19" id="KW-0489">Methyltransferase</keyword>
<reference evidence="20 21" key="1">
    <citation type="journal article" date="2015" name="Int. J. Syst. Evol. Microbiol.">
        <title>M ethanocaldococcus bathoardescens sp. nov., a hyperthermophilic methanogen isolated from a volcanically active deep-sea hydrothermal vent.</title>
        <authorList>
            <person name="Stewart L.C."/>
            <person name="Jung J.H."/>
            <person name="Kim Y.T."/>
            <person name="Kwon S.W."/>
            <person name="Park C.S."/>
            <person name="Holden J.F."/>
        </authorList>
    </citation>
    <scope>NUCLEOTIDE SEQUENCE [LARGE SCALE GENOMIC DNA]</scope>
    <source>
        <strain evidence="20 21">JH146</strain>
    </source>
</reference>
<keyword evidence="10 19" id="KW-0808">Transferase</keyword>
<keyword evidence="14 19" id="KW-0484">Methanogenesis</keyword>
<evidence type="ECO:0000256" key="17">
    <source>
        <dbReference type="ARBA" id="ARBA00044880"/>
    </source>
</evidence>
<evidence type="ECO:0000313" key="21">
    <source>
        <dbReference type="Proteomes" id="UP000028781"/>
    </source>
</evidence>
<comment type="similarity">
    <text evidence="4 19">Belongs to the MtrC family.</text>
</comment>
<dbReference type="HOGENOM" id="CLU_092286_0_0_2"/>
<dbReference type="EC" id="7.2.1.4" evidence="18 19"/>
<dbReference type="Pfam" id="PF04211">
    <property type="entry name" value="MtrC"/>
    <property type="match status" value="1"/>
</dbReference>
<comment type="pathway">
    <text evidence="3 19">One-carbon metabolism; methanogenesis from CO(2); methyl-coenzyme M from 5,10-methylene-5,6,7,8-tetrahydromethanopterin: step 2/2.</text>
</comment>
<evidence type="ECO:0000256" key="4">
    <source>
        <dbReference type="ARBA" id="ARBA00007607"/>
    </source>
</evidence>
<evidence type="ECO:0000256" key="5">
    <source>
        <dbReference type="ARBA" id="ARBA00011616"/>
    </source>
</evidence>
<comment type="catalytic activity">
    <reaction evidence="17 19">
        <text>5-methyl-5,6,7,8-tetrahydromethanopterin + coenzyme M + 2 Na(+)(in) = 5,6,7,8-tetrahydromethanopterin + methyl-coenzyme M + 2 Na(+)(out)</text>
        <dbReference type="Rhea" id="RHEA:53492"/>
        <dbReference type="ChEBI" id="CHEBI:29101"/>
        <dbReference type="ChEBI" id="CHEBI:58103"/>
        <dbReference type="ChEBI" id="CHEBI:58116"/>
        <dbReference type="ChEBI" id="CHEBI:58286"/>
        <dbReference type="ChEBI" id="CHEBI:58319"/>
        <dbReference type="EC" id="7.2.1.4"/>
    </reaction>
</comment>
<dbReference type="HAMAP" id="MF_01096">
    <property type="entry name" value="MtrC"/>
    <property type="match status" value="1"/>
</dbReference>